<keyword evidence="5 13" id="KW-0812">Transmembrane</keyword>
<dbReference type="InterPro" id="IPR017871">
    <property type="entry name" value="ABC_transporter-like_CS"/>
</dbReference>
<keyword evidence="8" id="KW-0067">ATP-binding</keyword>
<evidence type="ECO:0000313" key="16">
    <source>
        <dbReference type="Proteomes" id="UP001157017"/>
    </source>
</evidence>
<feature type="domain" description="ABC transporter" evidence="14">
    <location>
        <begin position="161"/>
        <end position="414"/>
    </location>
</feature>
<evidence type="ECO:0000256" key="8">
    <source>
        <dbReference type="ARBA" id="ARBA00022840"/>
    </source>
</evidence>
<protein>
    <recommendedName>
        <fullName evidence="14">ABC transporter domain-containing protein</fullName>
    </recommendedName>
</protein>
<keyword evidence="7" id="KW-0547">Nucleotide-binding</keyword>
<evidence type="ECO:0000256" key="1">
    <source>
        <dbReference type="ARBA" id="ARBA00004651"/>
    </source>
</evidence>
<feature type="transmembrane region" description="Helical" evidence="13">
    <location>
        <begin position="597"/>
        <end position="618"/>
    </location>
</feature>
<keyword evidence="9" id="KW-1278">Translocase</keyword>
<dbReference type="InterPro" id="IPR001851">
    <property type="entry name" value="ABC_transp_permease"/>
</dbReference>
<dbReference type="CDD" id="cd03215">
    <property type="entry name" value="ABC_Carb_Monos_II"/>
    <property type="match status" value="1"/>
</dbReference>
<dbReference type="PANTHER" id="PTHR43790">
    <property type="entry name" value="CARBOHYDRATE TRANSPORT ATP-BINDING PROTEIN MG119-RELATED"/>
    <property type="match status" value="1"/>
</dbReference>
<dbReference type="InterPro" id="IPR003593">
    <property type="entry name" value="AAA+_ATPase"/>
</dbReference>
<evidence type="ECO:0000256" key="5">
    <source>
        <dbReference type="ARBA" id="ARBA00022692"/>
    </source>
</evidence>
<evidence type="ECO:0000256" key="2">
    <source>
        <dbReference type="ARBA" id="ARBA00022448"/>
    </source>
</evidence>
<reference evidence="16" key="1">
    <citation type="journal article" date="2019" name="Int. J. Syst. Evol. Microbiol.">
        <title>The Global Catalogue of Microorganisms (GCM) 10K type strain sequencing project: providing services to taxonomists for standard genome sequencing and annotation.</title>
        <authorList>
            <consortium name="The Broad Institute Genomics Platform"/>
            <consortium name="The Broad Institute Genome Sequencing Center for Infectious Disease"/>
            <person name="Wu L."/>
            <person name="Ma J."/>
        </authorList>
    </citation>
    <scope>NUCLEOTIDE SEQUENCE [LARGE SCALE GENOMIC DNA]</scope>
    <source>
        <strain evidence="16">NBRC 108730</strain>
    </source>
</reference>
<evidence type="ECO:0000256" key="3">
    <source>
        <dbReference type="ARBA" id="ARBA00022475"/>
    </source>
</evidence>
<keyword evidence="10 13" id="KW-1133">Transmembrane helix</keyword>
<keyword evidence="4" id="KW-0762">Sugar transport</keyword>
<feature type="transmembrane region" description="Helical" evidence="13">
    <location>
        <begin position="555"/>
        <end position="576"/>
    </location>
</feature>
<evidence type="ECO:0000256" key="4">
    <source>
        <dbReference type="ARBA" id="ARBA00022597"/>
    </source>
</evidence>
<keyword evidence="16" id="KW-1185">Reference proteome</keyword>
<dbReference type="CDD" id="cd06579">
    <property type="entry name" value="TM_PBP1_transp_AraH_like"/>
    <property type="match status" value="1"/>
</dbReference>
<proteinExistence type="predicted"/>
<evidence type="ECO:0000259" key="14">
    <source>
        <dbReference type="PROSITE" id="PS50893"/>
    </source>
</evidence>
<dbReference type="Gene3D" id="3.40.50.300">
    <property type="entry name" value="P-loop containing nucleotide triphosphate hydrolases"/>
    <property type="match status" value="2"/>
</dbReference>
<dbReference type="SMART" id="SM00382">
    <property type="entry name" value="AAA"/>
    <property type="match status" value="1"/>
</dbReference>
<feature type="compositionally biased region" description="Basic residues" evidence="12">
    <location>
        <begin position="372"/>
        <end position="410"/>
    </location>
</feature>
<dbReference type="EMBL" id="BSUZ01000001">
    <property type="protein sequence ID" value="GMA85741.1"/>
    <property type="molecule type" value="Genomic_DNA"/>
</dbReference>
<dbReference type="InterPro" id="IPR003439">
    <property type="entry name" value="ABC_transporter-like_ATP-bd"/>
</dbReference>
<feature type="transmembrane region" description="Helical" evidence="13">
    <location>
        <begin position="449"/>
        <end position="473"/>
    </location>
</feature>
<evidence type="ECO:0000256" key="9">
    <source>
        <dbReference type="ARBA" id="ARBA00022967"/>
    </source>
</evidence>
<sequence>MLQNMALGQWDRGPARLLTWRALRTRAKEVLGTLGLEVPLDTPAEHLSIADAWLVSIGRALVHRARLVAMDEPSASLSAQECRRLFGVVRRLAAGGVSVLYVSHRLDEVVDLCQTVTVFRDGRVVERLEGAAITRPALVRGIVGGEHVPAAAEASGRAPAADVEPALRVRGLQRAPLVRGVDLDVLPGEVVGLTGLVGSGRTEVARMVFGADQPDAGAMWIDGRRHAPRDVVAGIRAGVALVPEERRSQALFLQRSIDFNVNLPTMASTRTGPLRLLSPRRRRDRAEGMVRQARIKTRSTQEPVQHLSGGNQQKVVMAKWLVGSCRVLLLDEPSRGVDVSARTEIYRVIREQAAAGTAVLVISSEYDEPGRLRPRRRAARGPRHRRHPGGGAHRVRRPHRVVRRAAARRPHPGERMTQTTTSTAAGAAVAEPVSARSPGKVALAVAGKYGTIIGLAVMIVALSIAAPGTFLSVSNFTNVLTQNSLIAIVACGLTLPLVVGEFDLSIGYQAAFAGVLCVGLMSDQGQPLWLAVVVGLLVGVVAGLVNGLLVTVLDVNALIATLGIGTVIVGVNYAYTGGIPKTLVGHPHFLDLALGKVAGIPNPIVFMALAVGLLWLLLNRTVLGQQMQAVGGNAEAARLSGVRVQRVRVWAFVIAGLMAAVGGVLLSSRVGSGR</sequence>
<accession>A0ABQ6JDT4</accession>
<dbReference type="PROSITE" id="PS50893">
    <property type="entry name" value="ABC_TRANSPORTER_2"/>
    <property type="match status" value="1"/>
</dbReference>
<name>A0ABQ6JDT4_9ACTN</name>
<evidence type="ECO:0000256" key="6">
    <source>
        <dbReference type="ARBA" id="ARBA00022737"/>
    </source>
</evidence>
<feature type="transmembrane region" description="Helical" evidence="13">
    <location>
        <begin position="649"/>
        <end position="668"/>
    </location>
</feature>
<keyword evidence="3" id="KW-1003">Cell membrane</keyword>
<keyword evidence="6" id="KW-0677">Repeat</keyword>
<comment type="subcellular location">
    <subcellularLocation>
        <location evidence="1">Cell membrane</location>
        <topology evidence="1">Multi-pass membrane protein</topology>
    </subcellularLocation>
</comment>
<dbReference type="SUPFAM" id="SSF52540">
    <property type="entry name" value="P-loop containing nucleoside triphosphate hydrolases"/>
    <property type="match status" value="2"/>
</dbReference>
<evidence type="ECO:0000256" key="7">
    <source>
        <dbReference type="ARBA" id="ARBA00022741"/>
    </source>
</evidence>
<dbReference type="Proteomes" id="UP001157017">
    <property type="component" value="Unassembled WGS sequence"/>
</dbReference>
<keyword evidence="2" id="KW-0813">Transport</keyword>
<gene>
    <name evidence="15" type="ORF">GCM10025868_09910</name>
</gene>
<feature type="transmembrane region" description="Helical" evidence="13">
    <location>
        <begin position="528"/>
        <end position="549"/>
    </location>
</feature>
<dbReference type="PANTHER" id="PTHR43790:SF3">
    <property type="entry name" value="D-ALLOSE IMPORT ATP-BINDING PROTEIN ALSA-RELATED"/>
    <property type="match status" value="1"/>
</dbReference>
<evidence type="ECO:0000256" key="10">
    <source>
        <dbReference type="ARBA" id="ARBA00022989"/>
    </source>
</evidence>
<organism evidence="15 16">
    <name type="scientific">Angustibacter aerolatus</name>
    <dbReference type="NCBI Taxonomy" id="1162965"/>
    <lineage>
        <taxon>Bacteria</taxon>
        <taxon>Bacillati</taxon>
        <taxon>Actinomycetota</taxon>
        <taxon>Actinomycetes</taxon>
        <taxon>Kineosporiales</taxon>
        <taxon>Kineosporiaceae</taxon>
    </lineage>
</organism>
<keyword evidence="11 13" id="KW-0472">Membrane</keyword>
<dbReference type="PROSITE" id="PS00211">
    <property type="entry name" value="ABC_TRANSPORTER_1"/>
    <property type="match status" value="1"/>
</dbReference>
<evidence type="ECO:0000256" key="12">
    <source>
        <dbReference type="SAM" id="MobiDB-lite"/>
    </source>
</evidence>
<dbReference type="InterPro" id="IPR050107">
    <property type="entry name" value="ABC_carbohydrate_import_ATPase"/>
</dbReference>
<feature type="region of interest" description="Disordered" evidence="12">
    <location>
        <begin position="371"/>
        <end position="425"/>
    </location>
</feature>
<dbReference type="Pfam" id="PF00005">
    <property type="entry name" value="ABC_tran"/>
    <property type="match status" value="1"/>
</dbReference>
<comment type="caution">
    <text evidence="15">The sequence shown here is derived from an EMBL/GenBank/DDBJ whole genome shotgun (WGS) entry which is preliminary data.</text>
</comment>
<evidence type="ECO:0000256" key="11">
    <source>
        <dbReference type="ARBA" id="ARBA00023136"/>
    </source>
</evidence>
<dbReference type="Pfam" id="PF02653">
    <property type="entry name" value="BPD_transp_2"/>
    <property type="match status" value="1"/>
</dbReference>
<evidence type="ECO:0000256" key="13">
    <source>
        <dbReference type="SAM" id="Phobius"/>
    </source>
</evidence>
<dbReference type="InterPro" id="IPR027417">
    <property type="entry name" value="P-loop_NTPase"/>
</dbReference>
<evidence type="ECO:0000313" key="15">
    <source>
        <dbReference type="EMBL" id="GMA85741.1"/>
    </source>
</evidence>
<feature type="transmembrane region" description="Helical" evidence="13">
    <location>
        <begin position="480"/>
        <end position="499"/>
    </location>
</feature>